<dbReference type="PANTHER" id="PTHR12873">
    <property type="entry name" value="T7-LIKE MITOCHONDRIAL DNA HELICASE"/>
    <property type="match status" value="1"/>
</dbReference>
<dbReference type="Gene3D" id="3.40.50.300">
    <property type="entry name" value="P-loop containing nucleotide triphosphate hydrolases"/>
    <property type="match status" value="1"/>
</dbReference>
<keyword evidence="1" id="KW-0240">DNA-directed RNA polymerase</keyword>
<proteinExistence type="predicted"/>
<evidence type="ECO:0000256" key="6">
    <source>
        <dbReference type="ARBA" id="ARBA00023163"/>
    </source>
</evidence>
<dbReference type="SUPFAM" id="SSF57783">
    <property type="entry name" value="Zinc beta-ribbon"/>
    <property type="match status" value="1"/>
</dbReference>
<dbReference type="AlphaFoldDB" id="A0A378JI82"/>
<dbReference type="SUPFAM" id="SSF52540">
    <property type="entry name" value="P-loop containing nucleoside triphosphate hydrolases"/>
    <property type="match status" value="1"/>
</dbReference>
<dbReference type="GO" id="GO:1990077">
    <property type="term" value="C:primosome complex"/>
    <property type="evidence" value="ECO:0007669"/>
    <property type="project" value="UniProtKB-KW"/>
</dbReference>
<evidence type="ECO:0000256" key="1">
    <source>
        <dbReference type="ARBA" id="ARBA00022478"/>
    </source>
</evidence>
<dbReference type="PROSITE" id="PS51199">
    <property type="entry name" value="SF4_HELICASE"/>
    <property type="match status" value="1"/>
</dbReference>
<keyword evidence="2" id="KW-0639">Primosome</keyword>
<dbReference type="PROSITE" id="PS50880">
    <property type="entry name" value="TOPRIM"/>
    <property type="match status" value="1"/>
</dbReference>
<evidence type="ECO:0000259" key="7">
    <source>
        <dbReference type="PROSITE" id="PS50880"/>
    </source>
</evidence>
<dbReference type="InterPro" id="IPR027417">
    <property type="entry name" value="P-loop_NTPase"/>
</dbReference>
<dbReference type="RefSeq" id="WP_115330186.1">
    <property type="nucleotide sequence ID" value="NZ_CAAAHP010000004.1"/>
</dbReference>
<evidence type="ECO:0000256" key="5">
    <source>
        <dbReference type="ARBA" id="ARBA00022705"/>
    </source>
</evidence>
<dbReference type="GO" id="GO:0005524">
    <property type="term" value="F:ATP binding"/>
    <property type="evidence" value="ECO:0007669"/>
    <property type="project" value="InterPro"/>
</dbReference>
<dbReference type="GO" id="GO:0043139">
    <property type="term" value="F:5'-3' DNA helicase activity"/>
    <property type="evidence" value="ECO:0007669"/>
    <property type="project" value="InterPro"/>
</dbReference>
<evidence type="ECO:0000313" key="9">
    <source>
        <dbReference type="EMBL" id="STX50471.1"/>
    </source>
</evidence>
<dbReference type="SMART" id="SM00493">
    <property type="entry name" value="TOPRIM"/>
    <property type="match status" value="1"/>
</dbReference>
<dbReference type="GO" id="GO:0000428">
    <property type="term" value="C:DNA-directed RNA polymerase complex"/>
    <property type="evidence" value="ECO:0007669"/>
    <property type="project" value="UniProtKB-KW"/>
</dbReference>
<dbReference type="CDD" id="cd01029">
    <property type="entry name" value="TOPRIM_primases"/>
    <property type="match status" value="1"/>
</dbReference>
<dbReference type="EMBL" id="UGOD01000001">
    <property type="protein sequence ID" value="STX50471.1"/>
    <property type="molecule type" value="Genomic_DNA"/>
</dbReference>
<dbReference type="InterPro" id="IPR006171">
    <property type="entry name" value="TOPRIM_dom"/>
</dbReference>
<protein>
    <submittedName>
        <fullName evidence="9">DNA primase (Bacterial type)</fullName>
    </submittedName>
</protein>
<dbReference type="GO" id="GO:0016779">
    <property type="term" value="F:nucleotidyltransferase activity"/>
    <property type="evidence" value="ECO:0007669"/>
    <property type="project" value="UniProtKB-KW"/>
</dbReference>
<keyword evidence="6" id="KW-0804">Transcription</keyword>
<gene>
    <name evidence="9" type="ORF">NCTC13316_00552</name>
</gene>
<dbReference type="InterPro" id="IPR036977">
    <property type="entry name" value="DNA_primase_Znf_CHC2"/>
</dbReference>
<dbReference type="Gene3D" id="3.40.1360.10">
    <property type="match status" value="1"/>
</dbReference>
<dbReference type="Proteomes" id="UP000254794">
    <property type="component" value="Unassembled WGS sequence"/>
</dbReference>
<dbReference type="Pfam" id="PF13481">
    <property type="entry name" value="AAA_25"/>
    <property type="match status" value="1"/>
</dbReference>
<reference evidence="9 10" key="1">
    <citation type="submission" date="2018-06" db="EMBL/GenBank/DDBJ databases">
        <authorList>
            <consortium name="Pathogen Informatics"/>
            <person name="Doyle S."/>
        </authorList>
    </citation>
    <scope>NUCLEOTIDE SEQUENCE [LARGE SCALE GENOMIC DNA]</scope>
    <source>
        <strain evidence="9 10">NCTC13316</strain>
    </source>
</reference>
<evidence type="ECO:0000256" key="3">
    <source>
        <dbReference type="ARBA" id="ARBA00022679"/>
    </source>
</evidence>
<feature type="domain" description="Toprim" evidence="7">
    <location>
        <begin position="198"/>
        <end position="284"/>
    </location>
</feature>
<organism evidence="9 10">
    <name type="scientific">Legionella busanensis</name>
    <dbReference type="NCBI Taxonomy" id="190655"/>
    <lineage>
        <taxon>Bacteria</taxon>
        <taxon>Pseudomonadati</taxon>
        <taxon>Pseudomonadota</taxon>
        <taxon>Gammaproteobacteria</taxon>
        <taxon>Legionellales</taxon>
        <taxon>Legionellaceae</taxon>
        <taxon>Legionella</taxon>
    </lineage>
</organism>
<keyword evidence="3" id="KW-0808">Transferase</keyword>
<name>A0A378JI82_9GAMM</name>
<dbReference type="InterPro" id="IPR034154">
    <property type="entry name" value="TOPRIM_DnaG/twinkle"/>
</dbReference>
<keyword evidence="5" id="KW-0235">DNA replication</keyword>
<dbReference type="OrthoDB" id="9763644at2"/>
<dbReference type="PANTHER" id="PTHR12873:SF0">
    <property type="entry name" value="TWINKLE MTDNA HELICASE"/>
    <property type="match status" value="1"/>
</dbReference>
<dbReference type="GO" id="GO:0008270">
    <property type="term" value="F:zinc ion binding"/>
    <property type="evidence" value="ECO:0007669"/>
    <property type="project" value="InterPro"/>
</dbReference>
<accession>A0A378JI82</accession>
<sequence length="607" mass="69246">MMAREISNLLAQNAEDIARLLLPNGKKEGDEWRAGSVNGEAGKSLGVHLTGEKAGVWADFANGDKGDLLDLWAKTQNLSLHEAIKEAATHLGIFSPRFISYKPEKFAKPKQKYRAIGQSSSPVMQYLIEKRKLLLGTIKAFKIGERGRQTIFPYWRNNELIFIKYLNLDRPEGKKIMSVELNCEPCLFGWDLMPDAARSVIICEGEIDAMTLYQYGLPALSVPFGGGTGNKHRWIEYEFDRLSIFDEIYLCLDNDEEGLLATLELIERLGRHRCRIVNLPYKDANECLVANIDPDKIYRCFKEAKTCDPDELKSATQFVDQVIEFFYPPPNANLGYQPPWEKTKGKIVFRPAELSVWTGINGHGKSQFLGQIILGCITQGAKVCIASLELKPGRMLMRLTKQAGALSQPTKEYIRAIHKWYENKLWIFDLLGTTKAQRLLDVFLYARQRYGIDVFVIDSFMKLDIAEDDLKAQKALMEKLCDFKNEHNCHVHIVVHPRKGQDESKPPGKLDTKGTGAISDLADNCFSIWRNKDKEKLIREQSFSEQNTTDKVINLESEVDCVWGCDKQRNGDWEGGFSFWFDKLSLQYLCRPEKKPYRFVEYSSCGD</sequence>
<dbReference type="GO" id="GO:0003697">
    <property type="term" value="F:single-stranded DNA binding"/>
    <property type="evidence" value="ECO:0007669"/>
    <property type="project" value="InterPro"/>
</dbReference>
<feature type="domain" description="SF4 helicase" evidence="8">
    <location>
        <begin position="328"/>
        <end position="595"/>
    </location>
</feature>
<keyword evidence="4" id="KW-0548">Nucleotidyltransferase</keyword>
<dbReference type="InterPro" id="IPR027032">
    <property type="entry name" value="Twinkle-like"/>
</dbReference>
<dbReference type="GO" id="GO:0006269">
    <property type="term" value="P:DNA replication, synthesis of primer"/>
    <property type="evidence" value="ECO:0007669"/>
    <property type="project" value="UniProtKB-KW"/>
</dbReference>
<evidence type="ECO:0000313" key="10">
    <source>
        <dbReference type="Proteomes" id="UP000254794"/>
    </source>
</evidence>
<keyword evidence="10" id="KW-1185">Reference proteome</keyword>
<dbReference type="Pfam" id="PF13155">
    <property type="entry name" value="Toprim_2"/>
    <property type="match status" value="1"/>
</dbReference>
<evidence type="ECO:0000256" key="4">
    <source>
        <dbReference type="ARBA" id="ARBA00022695"/>
    </source>
</evidence>
<dbReference type="InterPro" id="IPR007694">
    <property type="entry name" value="DNA_helicase_DnaB-like_C"/>
</dbReference>
<evidence type="ECO:0000256" key="2">
    <source>
        <dbReference type="ARBA" id="ARBA00022515"/>
    </source>
</evidence>
<dbReference type="SUPFAM" id="SSF56731">
    <property type="entry name" value="DNA primase core"/>
    <property type="match status" value="1"/>
</dbReference>
<dbReference type="Gene3D" id="3.90.580.10">
    <property type="entry name" value="Zinc finger, CHC2-type domain"/>
    <property type="match status" value="1"/>
</dbReference>
<evidence type="ECO:0000259" key="8">
    <source>
        <dbReference type="PROSITE" id="PS51199"/>
    </source>
</evidence>